<evidence type="ECO:0000313" key="2">
    <source>
        <dbReference type="Proteomes" id="UP001165960"/>
    </source>
</evidence>
<dbReference type="EMBL" id="QTSX02006490">
    <property type="protein sequence ID" value="KAJ9053772.1"/>
    <property type="molecule type" value="Genomic_DNA"/>
</dbReference>
<protein>
    <submittedName>
        <fullName evidence="1">Thymus-specific serine protease</fullName>
    </submittedName>
</protein>
<evidence type="ECO:0000313" key="1">
    <source>
        <dbReference type="EMBL" id="KAJ9053772.1"/>
    </source>
</evidence>
<dbReference type="Proteomes" id="UP001165960">
    <property type="component" value="Unassembled WGS sequence"/>
</dbReference>
<sequence length="217" mass="25009">MHPFVFAIFWISLITCLFDNLGPFSLLKINEDELPVSTQEIYPEYYFSQIVDHYARDKTYYLQRYFVNDKYYRPGGPAFLFIGGESKISSTWVWWGQLAEAAKAHGGIIFALEHRYYGKSFPTKDLSVKNLKFLSSDQALKDLELFIKSAPLPKFKGSEDKFNVPSCWIVAGEAIQETLRLGQDTFSLTLYEGLLLLQHLSWPKKNFTNTTAKLPIH</sequence>
<accession>A0ACC2RUR7</accession>
<proteinExistence type="predicted"/>
<organism evidence="1 2">
    <name type="scientific">Entomophthora muscae</name>
    <dbReference type="NCBI Taxonomy" id="34485"/>
    <lineage>
        <taxon>Eukaryota</taxon>
        <taxon>Fungi</taxon>
        <taxon>Fungi incertae sedis</taxon>
        <taxon>Zoopagomycota</taxon>
        <taxon>Entomophthoromycotina</taxon>
        <taxon>Entomophthoromycetes</taxon>
        <taxon>Entomophthorales</taxon>
        <taxon>Entomophthoraceae</taxon>
        <taxon>Entomophthora</taxon>
    </lineage>
</organism>
<gene>
    <name evidence="1" type="primary">prss16_8</name>
    <name evidence="1" type="ORF">DSO57_1021028</name>
</gene>
<comment type="caution">
    <text evidence="1">The sequence shown here is derived from an EMBL/GenBank/DDBJ whole genome shotgun (WGS) entry which is preliminary data.</text>
</comment>
<reference evidence="1" key="1">
    <citation type="submission" date="2022-04" db="EMBL/GenBank/DDBJ databases">
        <title>Genome of the entomopathogenic fungus Entomophthora muscae.</title>
        <authorList>
            <person name="Elya C."/>
            <person name="Lovett B.R."/>
            <person name="Lee E."/>
            <person name="Macias A.M."/>
            <person name="Hajek A.E."/>
            <person name="De Bivort B.L."/>
            <person name="Kasson M.T."/>
            <person name="De Fine Licht H.H."/>
            <person name="Stajich J.E."/>
        </authorList>
    </citation>
    <scope>NUCLEOTIDE SEQUENCE</scope>
    <source>
        <strain evidence="1">Berkeley</strain>
    </source>
</reference>
<name>A0ACC2RUR7_9FUNG</name>
<keyword evidence="1" id="KW-0645">Protease</keyword>
<keyword evidence="1" id="KW-0378">Hydrolase</keyword>
<keyword evidence="2" id="KW-1185">Reference proteome</keyword>